<dbReference type="AlphaFoldDB" id="A0A5B7SKK5"/>
<keyword evidence="2" id="KW-0808">Transferase</keyword>
<evidence type="ECO:0000313" key="2">
    <source>
        <dbReference type="EMBL" id="QCW99075.1"/>
    </source>
</evidence>
<evidence type="ECO:0000259" key="1">
    <source>
        <dbReference type="Pfam" id="PF13847"/>
    </source>
</evidence>
<dbReference type="KEGG" id="asag:FGM00_02690"/>
<keyword evidence="2" id="KW-0489">Methyltransferase</keyword>
<reference evidence="2 3" key="1">
    <citation type="submission" date="2019-05" db="EMBL/GenBank/DDBJ databases">
        <title>Genome sequencing of F202Z8.</title>
        <authorList>
            <person name="Kwon Y.M."/>
        </authorList>
    </citation>
    <scope>NUCLEOTIDE SEQUENCE [LARGE SCALE GENOMIC DNA]</scope>
    <source>
        <strain evidence="2 3">F202Z8</strain>
    </source>
</reference>
<dbReference type="Pfam" id="PF13847">
    <property type="entry name" value="Methyltransf_31"/>
    <property type="match status" value="1"/>
</dbReference>
<protein>
    <submittedName>
        <fullName evidence="2">Methyltransferase domain-containing protein</fullName>
    </submittedName>
</protein>
<dbReference type="EMBL" id="CP040710">
    <property type="protein sequence ID" value="QCW99075.1"/>
    <property type="molecule type" value="Genomic_DNA"/>
</dbReference>
<dbReference type="InterPro" id="IPR029063">
    <property type="entry name" value="SAM-dependent_MTases_sf"/>
</dbReference>
<sequence length="271" mass="30758">MLNEESPYILGTDNQELFRLGVQHQVWAEEAQRGWRLANFKAGQTFLDLGCGPGYCTKELAFLAGSEGKVIGIDKSEGYIQFLKRVADTYHLNIEAIAADFDDMALRPNSIDGMYCRWALAWVPNPKEILAKVQEALKPKGKMVIHEYYDWSLLQTEPYKKSLAKGIAMALKSFKDSDMEIDIGRQLPYVLDDMGMKILSVRPMSKIATMDNGVWQWPQTFFQSYLPRLVVQDYLTPKEVDRALSELKELEGIKGASICTCLMVEIIAEKQ</sequence>
<proteinExistence type="predicted"/>
<dbReference type="InterPro" id="IPR025714">
    <property type="entry name" value="Methyltranfer_dom"/>
</dbReference>
<dbReference type="SUPFAM" id="SSF53335">
    <property type="entry name" value="S-adenosyl-L-methionine-dependent methyltransferases"/>
    <property type="match status" value="1"/>
</dbReference>
<dbReference type="GO" id="GO:0032259">
    <property type="term" value="P:methylation"/>
    <property type="evidence" value="ECO:0007669"/>
    <property type="project" value="UniProtKB-KW"/>
</dbReference>
<accession>A0A5B7SKK5</accession>
<dbReference type="OrthoDB" id="9777830at2"/>
<dbReference type="PANTHER" id="PTHR43861">
    <property type="entry name" value="TRANS-ACONITATE 2-METHYLTRANSFERASE-RELATED"/>
    <property type="match status" value="1"/>
</dbReference>
<dbReference type="GO" id="GO:0008168">
    <property type="term" value="F:methyltransferase activity"/>
    <property type="evidence" value="ECO:0007669"/>
    <property type="project" value="UniProtKB-KW"/>
</dbReference>
<gene>
    <name evidence="2" type="ORF">FGM00_02690</name>
</gene>
<feature type="domain" description="Methyltransferase" evidence="1">
    <location>
        <begin position="41"/>
        <end position="149"/>
    </location>
</feature>
<dbReference type="CDD" id="cd02440">
    <property type="entry name" value="AdoMet_MTases"/>
    <property type="match status" value="1"/>
</dbReference>
<dbReference type="Proteomes" id="UP000310017">
    <property type="component" value="Chromosome"/>
</dbReference>
<evidence type="ECO:0000313" key="3">
    <source>
        <dbReference type="Proteomes" id="UP000310017"/>
    </source>
</evidence>
<organism evidence="2 3">
    <name type="scientific">Aggregatimonas sangjinii</name>
    <dbReference type="NCBI Taxonomy" id="2583587"/>
    <lineage>
        <taxon>Bacteria</taxon>
        <taxon>Pseudomonadati</taxon>
        <taxon>Bacteroidota</taxon>
        <taxon>Flavobacteriia</taxon>
        <taxon>Flavobacteriales</taxon>
        <taxon>Flavobacteriaceae</taxon>
        <taxon>Aggregatimonas</taxon>
    </lineage>
</organism>
<name>A0A5B7SKK5_9FLAO</name>
<keyword evidence="3" id="KW-1185">Reference proteome</keyword>
<dbReference type="Gene3D" id="3.40.50.150">
    <property type="entry name" value="Vaccinia Virus protein VP39"/>
    <property type="match status" value="1"/>
</dbReference>